<dbReference type="GO" id="GO:0003746">
    <property type="term" value="F:translation elongation factor activity"/>
    <property type="evidence" value="ECO:0007669"/>
    <property type="project" value="UniProtKB-KW"/>
</dbReference>
<keyword evidence="3" id="KW-0251">Elongation factor</keyword>
<dbReference type="EMBL" id="JBANAX010000581">
    <property type="protein sequence ID" value="KAL1202238.1"/>
    <property type="molecule type" value="Genomic_DNA"/>
</dbReference>
<dbReference type="SUPFAM" id="SSF46942">
    <property type="entry name" value="Elongation factor TFIIS domain 2"/>
    <property type="match status" value="1"/>
</dbReference>
<feature type="region of interest" description="Disordered" evidence="1">
    <location>
        <begin position="83"/>
        <end position="107"/>
    </location>
</feature>
<evidence type="ECO:0000259" key="2">
    <source>
        <dbReference type="PROSITE" id="PS51321"/>
    </source>
</evidence>
<feature type="region of interest" description="Disordered" evidence="1">
    <location>
        <begin position="800"/>
        <end position="868"/>
    </location>
</feature>
<dbReference type="SMART" id="SM00510">
    <property type="entry name" value="TFS2M"/>
    <property type="match status" value="1"/>
</dbReference>
<name>A0ABD1A6N5_CARAN</name>
<organism evidence="3 4">
    <name type="scientific">Cardamine amara subsp. amara</name>
    <dbReference type="NCBI Taxonomy" id="228776"/>
    <lineage>
        <taxon>Eukaryota</taxon>
        <taxon>Viridiplantae</taxon>
        <taxon>Streptophyta</taxon>
        <taxon>Embryophyta</taxon>
        <taxon>Tracheophyta</taxon>
        <taxon>Spermatophyta</taxon>
        <taxon>Magnoliopsida</taxon>
        <taxon>eudicotyledons</taxon>
        <taxon>Gunneridae</taxon>
        <taxon>Pentapetalae</taxon>
        <taxon>rosids</taxon>
        <taxon>malvids</taxon>
        <taxon>Brassicales</taxon>
        <taxon>Brassicaceae</taxon>
        <taxon>Cardamineae</taxon>
        <taxon>Cardamine</taxon>
    </lineage>
</organism>
<feature type="compositionally biased region" description="Basic residues" evidence="1">
    <location>
        <begin position="387"/>
        <end position="398"/>
    </location>
</feature>
<keyword evidence="3" id="KW-0648">Protein biosynthesis</keyword>
<feature type="region of interest" description="Disordered" evidence="1">
    <location>
        <begin position="726"/>
        <end position="765"/>
    </location>
</feature>
<dbReference type="InterPro" id="IPR003618">
    <property type="entry name" value="TFIIS_cen_dom"/>
</dbReference>
<dbReference type="PROSITE" id="PS51321">
    <property type="entry name" value="TFIIS_CENTRAL"/>
    <property type="match status" value="1"/>
</dbReference>
<dbReference type="Gene3D" id="1.10.472.30">
    <property type="entry name" value="Transcription elongation factor S-II, central domain"/>
    <property type="match status" value="1"/>
</dbReference>
<dbReference type="CDD" id="cd21538">
    <property type="entry name" value="SPOC_TFIIS"/>
    <property type="match status" value="1"/>
</dbReference>
<feature type="region of interest" description="Disordered" evidence="1">
    <location>
        <begin position="378"/>
        <end position="431"/>
    </location>
</feature>
<evidence type="ECO:0000313" key="3">
    <source>
        <dbReference type="EMBL" id="KAL1202238.1"/>
    </source>
</evidence>
<feature type="compositionally biased region" description="Polar residues" evidence="1">
    <location>
        <begin position="20"/>
        <end position="35"/>
    </location>
</feature>
<accession>A0ABD1A6N5</accession>
<proteinExistence type="predicted"/>
<dbReference type="Proteomes" id="UP001558713">
    <property type="component" value="Unassembled WGS sequence"/>
</dbReference>
<sequence>MEMAELSRSMQLPGNRKSPPETTLTGSASEPPNKQVQFRPWLQHLSPASNGILHIPTNMLSPKTLYSLKHGKKTMPIEPDLQKSGKHVVNKKQHIPPRGSVKRTDEVNESVRSKMRESLASALALVQKDDDFPKGKENIETEETPVMTLEKTQSFQPASPATISVPIGQGTMLELPTGFESSLPKDSEISMDIGLDNVNQADGLKSQYDEVFPRDDVAFTDIIFPNDDLLQGNELSWVLENVSDLGETKDYGTGGEKTYQDPKLLASKIEMELFKLFGGVNKKYRERGRSLLFNLKDKNNPELRERVMSEAISAERLCNMTAEELASKELSEWRQAKAEKMAEMVVLRDTDIDVRSLVRKTHKGEFQVEIDSVDRGTVDVSGGIMSHSKRRPKAKPHSSKTSLKDEPAKADQATSHATSHATPPSTEEIDPMQGLAMDDELKDVEFLPPIVSLDEFMESLDSEPPFESPHGDSEMQASVSEKSDSEVGSHSKSPKGSPKELSDKSSPEPKPEAIDEVSPKFDTNVKPDGDVSRLVKGERVWDGILQLSMSSVVPVTGIFKSGEKAETSEWPAMVEVKGRVRLSGFGKFIQELPKSRNRALMVMYLACKDGISESQRGSLFQVVDSYVADQRVGYAEPASGVELYLCPTRGETLDLLAKVISKDQLDEAKSLDIGFVGVVVWRRATVHKPVLKRQHSSYSSSGSKTSFLPVNKKQRVNVTEKPLVGASIGNHHHGYRGEAVKDDDDDVPPGFGPVASRDDDDLPEFNFSSSVVPMFSPRPLPAQSKSLDQVRKLIHMYGKSENSYEDDDEDDIPEWQPHVPSHQLPPPPPPPPGFRPETVRLPQDGWWDNQNGGSGQHYDRNQSRNRGF</sequence>
<feature type="region of interest" description="Disordered" evidence="1">
    <location>
        <begin position="460"/>
        <end position="529"/>
    </location>
</feature>
<evidence type="ECO:0000256" key="1">
    <source>
        <dbReference type="SAM" id="MobiDB-lite"/>
    </source>
</evidence>
<dbReference type="InterPro" id="IPR012921">
    <property type="entry name" value="SPOC_C"/>
</dbReference>
<dbReference type="Pfam" id="PF07500">
    <property type="entry name" value="TFIIS_M"/>
    <property type="match status" value="1"/>
</dbReference>
<dbReference type="PANTHER" id="PTHR11477">
    <property type="entry name" value="TRANSCRIPTION FACTOR S-II ZINC FINGER DOMAIN-CONTAINING PROTEIN"/>
    <property type="match status" value="1"/>
</dbReference>
<feature type="domain" description="TFIIS central" evidence="2">
    <location>
        <begin position="230"/>
        <end position="353"/>
    </location>
</feature>
<feature type="compositionally biased region" description="Acidic residues" evidence="1">
    <location>
        <begin position="803"/>
        <end position="813"/>
    </location>
</feature>
<dbReference type="Pfam" id="PF07744">
    <property type="entry name" value="SPOC"/>
    <property type="match status" value="1"/>
</dbReference>
<feature type="compositionally biased region" description="Polar residues" evidence="1">
    <location>
        <begin position="412"/>
        <end position="425"/>
    </location>
</feature>
<feature type="region of interest" description="Disordered" evidence="1">
    <location>
        <begin position="1"/>
        <end position="35"/>
    </location>
</feature>
<feature type="compositionally biased region" description="Basic residues" evidence="1">
    <location>
        <begin position="84"/>
        <end position="95"/>
    </location>
</feature>
<reference evidence="3 4" key="1">
    <citation type="submission" date="2024-04" db="EMBL/GenBank/DDBJ databases">
        <title>Genome assembly C_amara_ONT_v2.</title>
        <authorList>
            <person name="Yant L."/>
            <person name="Moore C."/>
            <person name="Slenker M."/>
        </authorList>
    </citation>
    <scope>NUCLEOTIDE SEQUENCE [LARGE SCALE GENOMIC DNA]</scope>
    <source>
        <tissue evidence="3">Leaf</tissue>
    </source>
</reference>
<dbReference type="PANTHER" id="PTHR11477:SF20">
    <property type="entry name" value="SPOC DOMAIN _ TRANSCRIPTION ELONGATION FACTOR S-II PROTEIN"/>
    <property type="match status" value="1"/>
</dbReference>
<keyword evidence="4" id="KW-1185">Reference proteome</keyword>
<feature type="compositionally biased region" description="Basic and acidic residues" evidence="1">
    <location>
        <begin position="497"/>
        <end position="529"/>
    </location>
</feature>
<feature type="compositionally biased region" description="Pro residues" evidence="1">
    <location>
        <begin position="823"/>
        <end position="834"/>
    </location>
</feature>
<evidence type="ECO:0000313" key="4">
    <source>
        <dbReference type="Proteomes" id="UP001558713"/>
    </source>
</evidence>
<protein>
    <submittedName>
        <fullName evidence="3">Transcription elongation factor TFIIS</fullName>
    </submittedName>
</protein>
<comment type="caution">
    <text evidence="3">The sequence shown here is derived from an EMBL/GenBank/DDBJ whole genome shotgun (WGS) entry which is preliminary data.</text>
</comment>
<dbReference type="AlphaFoldDB" id="A0ABD1A6N5"/>
<gene>
    <name evidence="3" type="ORF">V5N11_018191</name>
</gene>
<dbReference type="InterPro" id="IPR036575">
    <property type="entry name" value="TFIIS_cen_dom_sf"/>
</dbReference>